<name>A0ABR3KSY9_TRISP</name>
<accession>A0ABR3KSY9</accession>
<comment type="caution">
    <text evidence="1">The sequence shown here is derived from an EMBL/GenBank/DDBJ whole genome shotgun (WGS) entry which is preliminary data.</text>
</comment>
<reference evidence="1 2" key="1">
    <citation type="submission" date="2024-07" db="EMBL/GenBank/DDBJ databases">
        <title>Enhanced genomic and transcriptomic resources for Trichinella pseudospiralis and T. spiralis underpin the discovery of pronounced molecular differences between stages and species.</title>
        <authorList>
            <person name="Pasi K.K."/>
            <person name="La Rosa G."/>
            <person name="Gomez-Morales M.A."/>
            <person name="Tosini F."/>
            <person name="Sumanam S."/>
            <person name="Young N.D."/>
            <person name="Chang B.C."/>
            <person name="Robin G.B."/>
        </authorList>
    </citation>
    <scope>NUCLEOTIDE SEQUENCE [LARGE SCALE GENOMIC DNA]</scope>
    <source>
        <strain evidence="1">ISS534</strain>
    </source>
</reference>
<dbReference type="Proteomes" id="UP001558632">
    <property type="component" value="Unassembled WGS sequence"/>
</dbReference>
<evidence type="ECO:0000313" key="1">
    <source>
        <dbReference type="EMBL" id="KAL1242508.1"/>
    </source>
</evidence>
<keyword evidence="2" id="KW-1185">Reference proteome</keyword>
<sequence>MPIRKFDDHLRVEQQSRCAQCSSPQYHLEFQKCHVCDRLLGWSPQERKKDNIKVILMHNIQGEKFKVTTPLQINNGITSHKAYNAH</sequence>
<proteinExistence type="predicted"/>
<dbReference type="EMBL" id="JBEUSY010000198">
    <property type="protein sequence ID" value="KAL1242508.1"/>
    <property type="molecule type" value="Genomic_DNA"/>
</dbReference>
<evidence type="ECO:0000313" key="2">
    <source>
        <dbReference type="Proteomes" id="UP001558632"/>
    </source>
</evidence>
<organism evidence="1 2">
    <name type="scientific">Trichinella spiralis</name>
    <name type="common">Trichina worm</name>
    <dbReference type="NCBI Taxonomy" id="6334"/>
    <lineage>
        <taxon>Eukaryota</taxon>
        <taxon>Metazoa</taxon>
        <taxon>Ecdysozoa</taxon>
        <taxon>Nematoda</taxon>
        <taxon>Enoplea</taxon>
        <taxon>Dorylaimia</taxon>
        <taxon>Trichinellida</taxon>
        <taxon>Trichinellidae</taxon>
        <taxon>Trichinella</taxon>
    </lineage>
</organism>
<protein>
    <submittedName>
        <fullName evidence="1">Uncharacterized protein</fullName>
    </submittedName>
</protein>
<gene>
    <name evidence="1" type="ORF">TSPI_11056</name>
</gene>